<evidence type="ECO:0000313" key="2">
    <source>
        <dbReference type="Proteomes" id="UP001283361"/>
    </source>
</evidence>
<dbReference type="EMBL" id="JAWDGP010004194">
    <property type="protein sequence ID" value="KAK3766783.1"/>
    <property type="molecule type" value="Genomic_DNA"/>
</dbReference>
<dbReference type="Proteomes" id="UP001283361">
    <property type="component" value="Unassembled WGS sequence"/>
</dbReference>
<evidence type="ECO:0000313" key="1">
    <source>
        <dbReference type="EMBL" id="KAK3766783.1"/>
    </source>
</evidence>
<accession>A0AAE1DES5</accession>
<protein>
    <submittedName>
        <fullName evidence="1">Uncharacterized protein</fullName>
    </submittedName>
</protein>
<sequence length="70" mass="7563">MDHQSPDTLLTHGLFIKRLDRGGRADREPDSVNRDGGSGPIKFLHRLAGPASVGVLAVLGKSIGQPRTRY</sequence>
<keyword evidence="2" id="KW-1185">Reference proteome</keyword>
<reference evidence="1" key="1">
    <citation type="journal article" date="2023" name="G3 (Bethesda)">
        <title>A reference genome for the long-term kleptoplast-retaining sea slug Elysia crispata morphotype clarki.</title>
        <authorList>
            <person name="Eastman K.E."/>
            <person name="Pendleton A.L."/>
            <person name="Shaikh M.A."/>
            <person name="Suttiyut T."/>
            <person name="Ogas R."/>
            <person name="Tomko P."/>
            <person name="Gavelis G."/>
            <person name="Widhalm J.R."/>
            <person name="Wisecaver J.H."/>
        </authorList>
    </citation>
    <scope>NUCLEOTIDE SEQUENCE</scope>
    <source>
        <strain evidence="1">ECLA1</strain>
    </source>
</reference>
<comment type="caution">
    <text evidence="1">The sequence shown here is derived from an EMBL/GenBank/DDBJ whole genome shotgun (WGS) entry which is preliminary data.</text>
</comment>
<name>A0AAE1DES5_9GAST</name>
<organism evidence="1 2">
    <name type="scientific">Elysia crispata</name>
    <name type="common">lettuce slug</name>
    <dbReference type="NCBI Taxonomy" id="231223"/>
    <lineage>
        <taxon>Eukaryota</taxon>
        <taxon>Metazoa</taxon>
        <taxon>Spiralia</taxon>
        <taxon>Lophotrochozoa</taxon>
        <taxon>Mollusca</taxon>
        <taxon>Gastropoda</taxon>
        <taxon>Heterobranchia</taxon>
        <taxon>Euthyneura</taxon>
        <taxon>Panpulmonata</taxon>
        <taxon>Sacoglossa</taxon>
        <taxon>Placobranchoidea</taxon>
        <taxon>Plakobranchidae</taxon>
        <taxon>Elysia</taxon>
    </lineage>
</organism>
<gene>
    <name evidence="1" type="ORF">RRG08_056866</name>
</gene>
<proteinExistence type="predicted"/>
<dbReference type="AlphaFoldDB" id="A0AAE1DES5"/>